<gene>
    <name evidence="2" type="ORF">JCGZ_26613</name>
</gene>
<feature type="compositionally biased region" description="Polar residues" evidence="1">
    <location>
        <begin position="155"/>
        <end position="165"/>
    </location>
</feature>
<name>A0A067JXW0_JATCU</name>
<dbReference type="Proteomes" id="UP000027138">
    <property type="component" value="Unassembled WGS sequence"/>
</dbReference>
<reference evidence="2 3" key="1">
    <citation type="journal article" date="2014" name="PLoS ONE">
        <title>Global Analysis of Gene Expression Profiles in Physic Nut (Jatropha curcas L.) Seedlings Exposed to Salt Stress.</title>
        <authorList>
            <person name="Zhang L."/>
            <person name="Zhang C."/>
            <person name="Wu P."/>
            <person name="Chen Y."/>
            <person name="Li M."/>
            <person name="Jiang H."/>
            <person name="Wu G."/>
        </authorList>
    </citation>
    <scope>NUCLEOTIDE SEQUENCE [LARGE SCALE GENOMIC DNA]</scope>
    <source>
        <strain evidence="3">cv. GZQX0401</strain>
        <tissue evidence="2">Young leaves</tissue>
    </source>
</reference>
<dbReference type="EMBL" id="KK915125">
    <property type="protein sequence ID" value="KDP24384.1"/>
    <property type="molecule type" value="Genomic_DNA"/>
</dbReference>
<dbReference type="AlphaFoldDB" id="A0A067JXW0"/>
<sequence>MRLHSCVTRLHSCVTQLAQVAHPEEQQRHAPQQLRHATIQGISSLTNSCAAHFSSCATQLFKTLHPNAQLRHASLQLRHATVQGITSSTNSRAQNCSSTEQLGDATVEVASRNCSRRNSCARNSYLRDATADAYTDNKIHIAQLKSKKFEEKNYLPQSGNRASRWSHSEPGTRCPQQKKLQRSRLGSQGITADRHPLALESRDIRDRPQCVHLRSVGGGRNFGKLRHFVESSESLQKA</sequence>
<evidence type="ECO:0000313" key="3">
    <source>
        <dbReference type="Proteomes" id="UP000027138"/>
    </source>
</evidence>
<proteinExistence type="predicted"/>
<evidence type="ECO:0000256" key="1">
    <source>
        <dbReference type="SAM" id="MobiDB-lite"/>
    </source>
</evidence>
<accession>A0A067JXW0</accession>
<keyword evidence="3" id="KW-1185">Reference proteome</keyword>
<feature type="region of interest" description="Disordered" evidence="1">
    <location>
        <begin position="152"/>
        <end position="195"/>
    </location>
</feature>
<evidence type="ECO:0000313" key="2">
    <source>
        <dbReference type="EMBL" id="KDP24384.1"/>
    </source>
</evidence>
<organism evidence="2 3">
    <name type="scientific">Jatropha curcas</name>
    <name type="common">Barbados nut</name>
    <dbReference type="NCBI Taxonomy" id="180498"/>
    <lineage>
        <taxon>Eukaryota</taxon>
        <taxon>Viridiplantae</taxon>
        <taxon>Streptophyta</taxon>
        <taxon>Embryophyta</taxon>
        <taxon>Tracheophyta</taxon>
        <taxon>Spermatophyta</taxon>
        <taxon>Magnoliopsida</taxon>
        <taxon>eudicotyledons</taxon>
        <taxon>Gunneridae</taxon>
        <taxon>Pentapetalae</taxon>
        <taxon>rosids</taxon>
        <taxon>fabids</taxon>
        <taxon>Malpighiales</taxon>
        <taxon>Euphorbiaceae</taxon>
        <taxon>Crotonoideae</taxon>
        <taxon>Jatropheae</taxon>
        <taxon>Jatropha</taxon>
    </lineage>
</organism>
<protein>
    <submittedName>
        <fullName evidence="2">Uncharacterized protein</fullName>
    </submittedName>
</protein>